<organism evidence="1 2">
    <name type="scientific">Anaplasma phagocytophilum str. ApNP</name>
    <dbReference type="NCBI Taxonomy" id="1359153"/>
    <lineage>
        <taxon>Bacteria</taxon>
        <taxon>Pseudomonadati</taxon>
        <taxon>Pseudomonadota</taxon>
        <taxon>Alphaproteobacteria</taxon>
        <taxon>Rickettsiales</taxon>
        <taxon>Anaplasmataceae</taxon>
        <taxon>Anaplasma</taxon>
        <taxon>phagocytophilum group</taxon>
    </lineage>
</organism>
<name>A0A0F3NII4_ANAPH</name>
<sequence>MGSKALAYSMNFVIISRTRNKLLTLNSSGILGHFAKNPKKFCPAQKKY</sequence>
<comment type="caution">
    <text evidence="1">The sequence shown here is derived from an EMBL/GenBank/DDBJ whole genome shotgun (WGS) entry which is preliminary data.</text>
</comment>
<reference evidence="1 2" key="1">
    <citation type="submission" date="2015-01" db="EMBL/GenBank/DDBJ databases">
        <title>Genome Sequencing of Rickettsiales.</title>
        <authorList>
            <person name="Daugherty S.C."/>
            <person name="Su Q."/>
            <person name="Abolude K."/>
            <person name="Beier-Sexton M."/>
            <person name="Carlyon J.A."/>
            <person name="Carter R."/>
            <person name="Day N.P."/>
            <person name="Dumler S.J."/>
            <person name="Dyachenko V."/>
            <person name="Godinez A."/>
            <person name="Kurtti T.J."/>
            <person name="Lichay M."/>
            <person name="Mullins K.E."/>
            <person name="Ott S."/>
            <person name="Pappas-Brown V."/>
            <person name="Paris D.H."/>
            <person name="Patel P."/>
            <person name="Richards A.L."/>
            <person name="Sadzewicz L."/>
            <person name="Sears K."/>
            <person name="Seidman D."/>
            <person name="Sengamalay N."/>
            <person name="Stenos J."/>
            <person name="Tallon L.J."/>
            <person name="Vincent G."/>
            <person name="Fraser C.M."/>
            <person name="Munderloh U."/>
            <person name="Dunning-Hotopp J.C."/>
        </authorList>
    </citation>
    <scope>NUCLEOTIDE SEQUENCE [LARGE SCALE GENOMIC DNA]</scope>
    <source>
        <strain evidence="1 2">ApNP</strain>
    </source>
</reference>
<gene>
    <name evidence="1" type="ORF">APHNP_0290</name>
</gene>
<dbReference type="AlphaFoldDB" id="A0A0F3NII4"/>
<evidence type="ECO:0000313" key="2">
    <source>
        <dbReference type="Proteomes" id="UP000033385"/>
    </source>
</evidence>
<accession>A0A0F3NII4</accession>
<evidence type="ECO:0000313" key="1">
    <source>
        <dbReference type="EMBL" id="KJV67566.1"/>
    </source>
</evidence>
<dbReference type="EMBL" id="LANW01000001">
    <property type="protein sequence ID" value="KJV67566.1"/>
    <property type="molecule type" value="Genomic_DNA"/>
</dbReference>
<proteinExistence type="predicted"/>
<dbReference type="Proteomes" id="UP000033385">
    <property type="component" value="Unassembled WGS sequence"/>
</dbReference>
<protein>
    <submittedName>
        <fullName evidence="1">Uncharacterized protein</fullName>
    </submittedName>
</protein>